<dbReference type="GO" id="GO:0000976">
    <property type="term" value="F:transcription cis-regulatory region binding"/>
    <property type="evidence" value="ECO:0007669"/>
    <property type="project" value="TreeGrafter"/>
</dbReference>
<comment type="subcellular location">
    <subcellularLocation>
        <location evidence="1">Nucleus</location>
    </subcellularLocation>
</comment>
<dbReference type="AlphaFoldDB" id="A0A428TSN9"/>
<evidence type="ECO:0000313" key="4">
    <source>
        <dbReference type="Proteomes" id="UP000288429"/>
    </source>
</evidence>
<accession>A0A428TSN9</accession>
<dbReference type="PANTHER" id="PTHR37534">
    <property type="entry name" value="TRANSCRIPTIONAL ACTIVATOR PROTEIN UGA3"/>
    <property type="match status" value="1"/>
</dbReference>
<dbReference type="Pfam" id="PF11951">
    <property type="entry name" value="Fungal_trans_2"/>
    <property type="match status" value="1"/>
</dbReference>
<keyword evidence="2" id="KW-0539">Nucleus</keyword>
<dbReference type="PANTHER" id="PTHR37534:SF48">
    <property type="entry name" value="FINGER DOMAIN PROTEIN, PUTATIVE-RELATED"/>
    <property type="match status" value="1"/>
</dbReference>
<evidence type="ECO:0000256" key="1">
    <source>
        <dbReference type="ARBA" id="ARBA00004123"/>
    </source>
</evidence>
<dbReference type="InterPro" id="IPR021858">
    <property type="entry name" value="Fun_TF"/>
</dbReference>
<evidence type="ECO:0000313" key="3">
    <source>
        <dbReference type="EMBL" id="RSM05097.1"/>
    </source>
</evidence>
<evidence type="ECO:0000256" key="2">
    <source>
        <dbReference type="ARBA" id="ARBA00023242"/>
    </source>
</evidence>
<proteinExistence type="predicted"/>
<keyword evidence="4" id="KW-1185">Reference proteome</keyword>
<reference evidence="3 4" key="1">
    <citation type="submission" date="2017-06" db="EMBL/GenBank/DDBJ databases">
        <title>Cmopartive genomic analysis of Ambrosia Fusariam Clade fungi.</title>
        <authorList>
            <person name="Stajich J.E."/>
            <person name="Carrillo J."/>
            <person name="Kijimoto T."/>
            <person name="Eskalen A."/>
            <person name="O'Donnell K."/>
            <person name="Kasson M."/>
        </authorList>
    </citation>
    <scope>NUCLEOTIDE SEQUENCE [LARGE SCALE GENOMIC DNA]</scope>
    <source>
        <strain evidence="3 4">NRRL 20438</strain>
    </source>
</reference>
<dbReference type="GO" id="GO:0045944">
    <property type="term" value="P:positive regulation of transcription by RNA polymerase II"/>
    <property type="evidence" value="ECO:0007669"/>
    <property type="project" value="TreeGrafter"/>
</dbReference>
<gene>
    <name evidence="3" type="ORF">CDV31_009731</name>
</gene>
<sequence length="444" mass="49941">MVPQRDDDIAPAAKVSEVVLYYNAVISPDVSLEPQSGLSLSSWLMLPHLHRHLYFCMVSGHKSIRTLLSSFTYVDLAEQLPSKSSPELAVLFYHQTCAIHILQRCVAELSQSQNGPDTDLFEGIVWFICLCIQQSAYRSWASHLQGAKALLRFWGRRTLHDTCGFPYYAFMMMDIYRATTSPAASITDDTIKQHELYLQHIDVINVDARHTLTPVPSQILVAAVATTIRRLMLTALEESQPNAGACSLQPLKDITNLAKTFCPRSWSENVLQLDNPTPAPPGRESETTSPMDDWIALSQYYQSATVLYAVLSDKSCYAQHGMNGHYYDKERLEASETLMRAIRYLFQRGKSSFERPGHYKMIIWPMVVAGVEIASVGNAPEDLQFLCASLGNLAMELGALAMHHAAVFLQDLWEARNGNRGSNEADKSLVDWDRIFRENPIFLM</sequence>
<organism evidence="3 4">
    <name type="scientific">Fusarium ambrosium</name>
    <dbReference type="NCBI Taxonomy" id="131363"/>
    <lineage>
        <taxon>Eukaryota</taxon>
        <taxon>Fungi</taxon>
        <taxon>Dikarya</taxon>
        <taxon>Ascomycota</taxon>
        <taxon>Pezizomycotina</taxon>
        <taxon>Sordariomycetes</taxon>
        <taxon>Hypocreomycetidae</taxon>
        <taxon>Hypocreales</taxon>
        <taxon>Nectriaceae</taxon>
        <taxon>Fusarium</taxon>
        <taxon>Fusarium solani species complex</taxon>
    </lineage>
</organism>
<dbReference type="GO" id="GO:0005634">
    <property type="term" value="C:nucleus"/>
    <property type="evidence" value="ECO:0007669"/>
    <property type="project" value="UniProtKB-SubCell"/>
</dbReference>
<dbReference type="Proteomes" id="UP000288429">
    <property type="component" value="Unassembled WGS sequence"/>
</dbReference>
<dbReference type="GO" id="GO:0003700">
    <property type="term" value="F:DNA-binding transcription factor activity"/>
    <property type="evidence" value="ECO:0007669"/>
    <property type="project" value="TreeGrafter"/>
</dbReference>
<dbReference type="EMBL" id="NIZV01000142">
    <property type="protein sequence ID" value="RSM05097.1"/>
    <property type="molecule type" value="Genomic_DNA"/>
</dbReference>
<protein>
    <recommendedName>
        <fullName evidence="5">Transcription factor domain-containing protein</fullName>
    </recommendedName>
</protein>
<evidence type="ECO:0008006" key="5">
    <source>
        <dbReference type="Google" id="ProtNLM"/>
    </source>
</evidence>
<comment type="caution">
    <text evidence="3">The sequence shown here is derived from an EMBL/GenBank/DDBJ whole genome shotgun (WGS) entry which is preliminary data.</text>
</comment>
<name>A0A428TSN9_9HYPO</name>